<sequence>MMDIRGADLPLLVSLDRLLEEKNVSRAAQRLHLSQPALSAQLARLRTLFGDPLLMPAENGRGMVATPYALTLQQPLRAALDALNQAVAQTPAPFDPRSAKRTFRIAGNDNSITMIMMSLLRQIDQAGGPDLKLAFVPHDLNRIVGQMERGEIDLLAGGPRFAPDALRIRRITQTRYRMAQRKGHPRGTGPLDLAGYCQLRHVIVSNEGGFRGFMDALIEAQGYQRDVAVSVSQYGLVPAILAATDLVCSLPQEFLACHTGQLDIIDLPLDAGQFDLSIAWHPRSDNDPAHRWLRAQLLGENTST</sequence>
<keyword evidence="2" id="KW-0805">Transcription regulation</keyword>
<dbReference type="AlphaFoldDB" id="A0A1M7R7V8"/>
<evidence type="ECO:0000256" key="4">
    <source>
        <dbReference type="ARBA" id="ARBA00023163"/>
    </source>
</evidence>
<keyword evidence="4" id="KW-0804">Transcription</keyword>
<dbReference type="Pfam" id="PF00126">
    <property type="entry name" value="HTH_1"/>
    <property type="match status" value="1"/>
</dbReference>
<comment type="similarity">
    <text evidence="1">Belongs to the LysR transcriptional regulatory family.</text>
</comment>
<organism evidence="6 7">
    <name type="scientific">Duganella sacchari</name>
    <dbReference type="NCBI Taxonomy" id="551987"/>
    <lineage>
        <taxon>Bacteria</taxon>
        <taxon>Pseudomonadati</taxon>
        <taxon>Pseudomonadota</taxon>
        <taxon>Betaproteobacteria</taxon>
        <taxon>Burkholderiales</taxon>
        <taxon>Oxalobacteraceae</taxon>
        <taxon>Telluria group</taxon>
        <taxon>Duganella</taxon>
    </lineage>
</organism>
<dbReference type="STRING" id="551987.SAMN05192549_11417"/>
<dbReference type="InterPro" id="IPR036390">
    <property type="entry name" value="WH_DNA-bd_sf"/>
</dbReference>
<dbReference type="InterPro" id="IPR050389">
    <property type="entry name" value="LysR-type_TF"/>
</dbReference>
<dbReference type="InterPro" id="IPR005119">
    <property type="entry name" value="LysR_subst-bd"/>
</dbReference>
<gene>
    <name evidence="6" type="ORF">SAMN05192549_11417</name>
</gene>
<keyword evidence="3 6" id="KW-0238">DNA-binding</keyword>
<dbReference type="InterPro" id="IPR036388">
    <property type="entry name" value="WH-like_DNA-bd_sf"/>
</dbReference>
<dbReference type="OrthoDB" id="8557381at2"/>
<dbReference type="Gene3D" id="1.10.10.10">
    <property type="entry name" value="Winged helix-like DNA-binding domain superfamily/Winged helix DNA-binding domain"/>
    <property type="match status" value="1"/>
</dbReference>
<dbReference type="Gene3D" id="3.40.190.10">
    <property type="entry name" value="Periplasmic binding protein-like II"/>
    <property type="match status" value="2"/>
</dbReference>
<proteinExistence type="inferred from homology"/>
<dbReference type="RefSeq" id="WP_084560328.1">
    <property type="nucleotide sequence ID" value="NZ_FRCX01000014.1"/>
</dbReference>
<evidence type="ECO:0000313" key="7">
    <source>
        <dbReference type="Proteomes" id="UP000184339"/>
    </source>
</evidence>
<dbReference type="PANTHER" id="PTHR30118">
    <property type="entry name" value="HTH-TYPE TRANSCRIPTIONAL REGULATOR LEUO-RELATED"/>
    <property type="match status" value="1"/>
</dbReference>
<dbReference type="GO" id="GO:0003677">
    <property type="term" value="F:DNA binding"/>
    <property type="evidence" value="ECO:0007669"/>
    <property type="project" value="UniProtKB-KW"/>
</dbReference>
<dbReference type="SUPFAM" id="SSF53850">
    <property type="entry name" value="Periplasmic binding protein-like II"/>
    <property type="match status" value="1"/>
</dbReference>
<dbReference type="PROSITE" id="PS50931">
    <property type="entry name" value="HTH_LYSR"/>
    <property type="match status" value="1"/>
</dbReference>
<dbReference type="Pfam" id="PF03466">
    <property type="entry name" value="LysR_substrate"/>
    <property type="match status" value="1"/>
</dbReference>
<dbReference type="InterPro" id="IPR037402">
    <property type="entry name" value="YidZ_PBP2"/>
</dbReference>
<protein>
    <submittedName>
        <fullName evidence="6">DNA-binding transcriptional regulator, LysR family</fullName>
    </submittedName>
</protein>
<dbReference type="PRINTS" id="PR00039">
    <property type="entry name" value="HTHLYSR"/>
</dbReference>
<dbReference type="EMBL" id="FRCX01000014">
    <property type="protein sequence ID" value="SHN42316.1"/>
    <property type="molecule type" value="Genomic_DNA"/>
</dbReference>
<reference evidence="7" key="1">
    <citation type="submission" date="2016-11" db="EMBL/GenBank/DDBJ databases">
        <authorList>
            <person name="Varghese N."/>
            <person name="Submissions S."/>
        </authorList>
    </citation>
    <scope>NUCLEOTIDE SEQUENCE [LARGE SCALE GENOMIC DNA]</scope>
    <source>
        <strain evidence="7">Sac-22</strain>
    </source>
</reference>
<evidence type="ECO:0000259" key="5">
    <source>
        <dbReference type="PROSITE" id="PS50931"/>
    </source>
</evidence>
<name>A0A1M7R7V8_9BURK</name>
<evidence type="ECO:0000313" key="6">
    <source>
        <dbReference type="EMBL" id="SHN42316.1"/>
    </source>
</evidence>
<dbReference type="SUPFAM" id="SSF46785">
    <property type="entry name" value="Winged helix' DNA-binding domain"/>
    <property type="match status" value="1"/>
</dbReference>
<dbReference type="Proteomes" id="UP000184339">
    <property type="component" value="Unassembled WGS sequence"/>
</dbReference>
<keyword evidence="7" id="KW-1185">Reference proteome</keyword>
<dbReference type="GO" id="GO:0003700">
    <property type="term" value="F:DNA-binding transcription factor activity"/>
    <property type="evidence" value="ECO:0007669"/>
    <property type="project" value="InterPro"/>
</dbReference>
<accession>A0A1M7R7V8</accession>
<evidence type="ECO:0000256" key="2">
    <source>
        <dbReference type="ARBA" id="ARBA00023015"/>
    </source>
</evidence>
<dbReference type="CDD" id="cd08417">
    <property type="entry name" value="PBP2_Nitroaromatics_like"/>
    <property type="match status" value="1"/>
</dbReference>
<evidence type="ECO:0000256" key="3">
    <source>
        <dbReference type="ARBA" id="ARBA00023125"/>
    </source>
</evidence>
<dbReference type="InterPro" id="IPR000847">
    <property type="entry name" value="LysR_HTH_N"/>
</dbReference>
<dbReference type="PANTHER" id="PTHR30118:SF15">
    <property type="entry name" value="TRANSCRIPTIONAL REGULATORY PROTEIN"/>
    <property type="match status" value="1"/>
</dbReference>
<feature type="domain" description="HTH lysR-type" evidence="5">
    <location>
        <begin position="8"/>
        <end position="66"/>
    </location>
</feature>
<evidence type="ECO:0000256" key="1">
    <source>
        <dbReference type="ARBA" id="ARBA00009437"/>
    </source>
</evidence>